<evidence type="ECO:0000313" key="1">
    <source>
        <dbReference type="EMBL" id="MPC87107.1"/>
    </source>
</evidence>
<dbReference type="Proteomes" id="UP000324222">
    <property type="component" value="Unassembled WGS sequence"/>
</dbReference>
<proteinExistence type="predicted"/>
<comment type="caution">
    <text evidence="1">The sequence shown here is derived from an EMBL/GenBank/DDBJ whole genome shotgun (WGS) entry which is preliminary data.</text>
</comment>
<name>A0A5B7J0A2_PORTR</name>
<protein>
    <submittedName>
        <fullName evidence="1">Cadherin-87A</fullName>
    </submittedName>
</protein>
<reference evidence="1 2" key="1">
    <citation type="submission" date="2019-05" db="EMBL/GenBank/DDBJ databases">
        <title>Another draft genome of Portunus trituberculatus and its Hox gene families provides insights of decapod evolution.</title>
        <authorList>
            <person name="Jeong J.-H."/>
            <person name="Song I."/>
            <person name="Kim S."/>
            <person name="Choi T."/>
            <person name="Kim D."/>
            <person name="Ryu S."/>
            <person name="Kim W."/>
        </authorList>
    </citation>
    <scope>NUCLEOTIDE SEQUENCE [LARGE SCALE GENOMIC DNA]</scope>
    <source>
        <tissue evidence="1">Muscle</tissue>
    </source>
</reference>
<organism evidence="1 2">
    <name type="scientific">Portunus trituberculatus</name>
    <name type="common">Swimming crab</name>
    <name type="synonym">Neptunus trituberculatus</name>
    <dbReference type="NCBI Taxonomy" id="210409"/>
    <lineage>
        <taxon>Eukaryota</taxon>
        <taxon>Metazoa</taxon>
        <taxon>Ecdysozoa</taxon>
        <taxon>Arthropoda</taxon>
        <taxon>Crustacea</taxon>
        <taxon>Multicrustacea</taxon>
        <taxon>Malacostraca</taxon>
        <taxon>Eumalacostraca</taxon>
        <taxon>Eucarida</taxon>
        <taxon>Decapoda</taxon>
        <taxon>Pleocyemata</taxon>
        <taxon>Brachyura</taxon>
        <taxon>Eubrachyura</taxon>
        <taxon>Portunoidea</taxon>
        <taxon>Portunidae</taxon>
        <taxon>Portuninae</taxon>
        <taxon>Portunus</taxon>
    </lineage>
</organism>
<accession>A0A5B7J0A2</accession>
<keyword evidence="2" id="KW-1185">Reference proteome</keyword>
<gene>
    <name evidence="1" type="primary">Cad87A_4</name>
    <name evidence="1" type="ORF">E2C01_081958</name>
</gene>
<evidence type="ECO:0000313" key="2">
    <source>
        <dbReference type="Proteomes" id="UP000324222"/>
    </source>
</evidence>
<sequence>MGWLSCDWTVRGVCAGHALLLAASFALLAFQAKPRDTKAIGSIIPSPFNISQDGKLTTASLMSQYRRHRFLLQIQAKEEAPPYRIASCDVNANNINGDYWQVWVWEREDLVRVVLAQPPEEVMQYQEDVIAILSKVII</sequence>
<dbReference type="AlphaFoldDB" id="A0A5B7J0A2"/>
<dbReference type="EMBL" id="VSRR010073521">
    <property type="protein sequence ID" value="MPC87107.1"/>
    <property type="molecule type" value="Genomic_DNA"/>
</dbReference>